<reference evidence="2 4" key="2">
    <citation type="submission" date="2018-12" db="EMBL/GenBank/DDBJ databases">
        <authorList>
            <consortium name="Pathogen Informatics"/>
        </authorList>
    </citation>
    <scope>NUCLEOTIDE SEQUENCE [LARGE SCALE GENOMIC DNA]</scope>
    <source>
        <strain evidence="2 4">NCTC13489</strain>
    </source>
</reference>
<dbReference type="RefSeq" id="WP_034716760.1">
    <property type="nucleotide sequence ID" value="NZ_FOIX01000002.1"/>
</dbReference>
<dbReference type="EMBL" id="LR134441">
    <property type="protein sequence ID" value="VEH95395.1"/>
    <property type="molecule type" value="Genomic_DNA"/>
</dbReference>
<dbReference type="OrthoDB" id="1495057at2"/>
<dbReference type="Proteomes" id="UP000028349">
    <property type="component" value="Unassembled WGS sequence"/>
</dbReference>
<gene>
    <name evidence="1" type="ORF">HY04_02365</name>
    <name evidence="2" type="ORF">NCTC13489_00154</name>
</gene>
<organism evidence="2 4">
    <name type="scientific">Kaistella antarctica</name>
    <dbReference type="NCBI Taxonomy" id="266748"/>
    <lineage>
        <taxon>Bacteria</taxon>
        <taxon>Pseudomonadati</taxon>
        <taxon>Bacteroidota</taxon>
        <taxon>Flavobacteriia</taxon>
        <taxon>Flavobacteriales</taxon>
        <taxon>Weeksellaceae</taxon>
        <taxon>Chryseobacterium group</taxon>
        <taxon>Kaistella</taxon>
    </lineage>
</organism>
<evidence type="ECO:0000313" key="3">
    <source>
        <dbReference type="Proteomes" id="UP000028349"/>
    </source>
</evidence>
<dbReference type="EMBL" id="JPEP01000001">
    <property type="protein sequence ID" value="KEY20086.1"/>
    <property type="molecule type" value="Genomic_DNA"/>
</dbReference>
<name>A0A448NMI5_9FLAO</name>
<keyword evidence="3" id="KW-1185">Reference proteome</keyword>
<dbReference type="Proteomes" id="UP000270036">
    <property type="component" value="Chromosome"/>
</dbReference>
<evidence type="ECO:0000313" key="1">
    <source>
        <dbReference type="EMBL" id="KEY20086.1"/>
    </source>
</evidence>
<accession>A0A448NMI5</accession>
<proteinExistence type="predicted"/>
<evidence type="ECO:0000313" key="2">
    <source>
        <dbReference type="EMBL" id="VEH95395.1"/>
    </source>
</evidence>
<dbReference type="KEGG" id="cant:NCTC13489_00154"/>
<evidence type="ECO:0000313" key="4">
    <source>
        <dbReference type="Proteomes" id="UP000270036"/>
    </source>
</evidence>
<reference evidence="1 3" key="1">
    <citation type="submission" date="2014-07" db="EMBL/GenBank/DDBJ databases">
        <authorList>
            <person name="Pisani N.G."/>
            <person name="Newman J.D."/>
        </authorList>
    </citation>
    <scope>NUCLEOTIDE SEQUENCE [LARGE SCALE GENOMIC DNA]</scope>
    <source>
        <strain evidence="1 3">LMG 24720</strain>
    </source>
</reference>
<protein>
    <submittedName>
        <fullName evidence="2">Uncharacterized protein</fullName>
    </submittedName>
</protein>
<sequence>MDIKDVNFEIITKQYREKGPAAKGFETLSALMKDDELLSLRILLRNHLQSPIETTLEVDERDNIDFLIDYYSILEIGLIANYFPNPLPAEVEREIEFILKNKFVNQYFTQYYPLILPQILMKQVLESNGEMYFQRQSVENSAGLFDRFLMLNQVKRNDEDINQFLWFLDDGWTGGYSITDFWKVLKDRDLIKDKLDLANNNPLNSSLWGFIKYTQFLADFADLLRDSREDALLQSSFWHYQSYWFEHMKNGLGDIVEIGLKNISESVINLNEAEIIKDKGSFLNSKKEIDEWQESSLELEGVEEDITYLLNQELGEPLRKFYSQSE</sequence>
<dbReference type="AlphaFoldDB" id="A0A448NMI5"/>